<evidence type="ECO:0000259" key="1">
    <source>
        <dbReference type="Pfam" id="PF01593"/>
    </source>
</evidence>
<accession>A0A936K4T6</accession>
<gene>
    <name evidence="2" type="ORF">IPN91_01360</name>
</gene>
<feature type="domain" description="Amine oxidase" evidence="1">
    <location>
        <begin position="11"/>
        <end position="334"/>
    </location>
</feature>
<dbReference type="EMBL" id="JADKCH010000001">
    <property type="protein sequence ID" value="MBK8571293.1"/>
    <property type="molecule type" value="Genomic_DNA"/>
</dbReference>
<dbReference type="InterPro" id="IPR002937">
    <property type="entry name" value="Amino_oxidase"/>
</dbReference>
<dbReference type="AlphaFoldDB" id="A0A936K4T6"/>
<sequence>MSTLILGGGVTGLAAAWHLQQRGEAVEVWEAGASVGGWMKTLPWEGGHFETGPQGVLWQKGTAVDRLFSAIDLPFKSPGTGARWVGKGGRLIPVPASPVGLMTSPLMPLGAKLRMMLEPFQPVRPAEPEEGLSAFIARRLGKGVATELLPAMVAGVLAAPPEILSVDAIPKLRQWEATGSLVNGIRKSGVSHMVVPEGGMGQLPIRLAAKLPAVRTGLRAERLEALPGGRWRASGGGEVREADRVVLALPAFEAALLLGAVAPQSADALAAIPYTSVDLWHSRHAPLPALKDSFGFLIHPPEGRGYLGSLVPSWMDPQSAPEGLMQLRSFIGGAFGKPADLDAWEGIAARLKHWIPTLGEASAVRHERAERAIPRPELGHRARVQTALAGLPSGLDWLSNARFGPGVRDILEGLETWAF</sequence>
<dbReference type="Gene3D" id="1.10.3110.10">
    <property type="entry name" value="protoporphyrinogen ix oxidase, domain 3"/>
    <property type="match status" value="1"/>
</dbReference>
<dbReference type="Gene3D" id="3.50.50.60">
    <property type="entry name" value="FAD/NAD(P)-binding domain"/>
    <property type="match status" value="1"/>
</dbReference>
<dbReference type="GO" id="GO:0016491">
    <property type="term" value="F:oxidoreductase activity"/>
    <property type="evidence" value="ECO:0007669"/>
    <property type="project" value="InterPro"/>
</dbReference>
<dbReference type="Gene3D" id="3.90.660.20">
    <property type="entry name" value="Protoporphyrinogen oxidase, mitochondrial, domain 2"/>
    <property type="match status" value="1"/>
</dbReference>
<proteinExistence type="predicted"/>
<organism evidence="2 3">
    <name type="scientific">Candidatus Geothrix odensensis</name>
    <dbReference type="NCBI Taxonomy" id="2954440"/>
    <lineage>
        <taxon>Bacteria</taxon>
        <taxon>Pseudomonadati</taxon>
        <taxon>Acidobacteriota</taxon>
        <taxon>Holophagae</taxon>
        <taxon>Holophagales</taxon>
        <taxon>Holophagaceae</taxon>
        <taxon>Geothrix</taxon>
    </lineage>
</organism>
<evidence type="ECO:0000313" key="3">
    <source>
        <dbReference type="Proteomes" id="UP000709959"/>
    </source>
</evidence>
<comment type="caution">
    <text evidence="2">The sequence shown here is derived from an EMBL/GenBank/DDBJ whole genome shotgun (WGS) entry which is preliminary data.</text>
</comment>
<dbReference type="SUPFAM" id="SSF51905">
    <property type="entry name" value="FAD/NAD(P)-binding domain"/>
    <property type="match status" value="1"/>
</dbReference>
<dbReference type="SUPFAM" id="SSF54373">
    <property type="entry name" value="FAD-linked reductases, C-terminal domain"/>
    <property type="match status" value="1"/>
</dbReference>
<dbReference type="Pfam" id="PF01593">
    <property type="entry name" value="Amino_oxidase"/>
    <property type="match status" value="1"/>
</dbReference>
<evidence type="ECO:0000313" key="2">
    <source>
        <dbReference type="EMBL" id="MBK8571293.1"/>
    </source>
</evidence>
<dbReference type="PANTHER" id="PTHR42923">
    <property type="entry name" value="PROTOPORPHYRINOGEN OXIDASE"/>
    <property type="match status" value="1"/>
</dbReference>
<dbReference type="Proteomes" id="UP000709959">
    <property type="component" value="Unassembled WGS sequence"/>
</dbReference>
<reference evidence="2 3" key="1">
    <citation type="submission" date="2020-10" db="EMBL/GenBank/DDBJ databases">
        <title>Connecting structure to function with the recovery of over 1000 high-quality activated sludge metagenome-assembled genomes encoding full-length rRNA genes using long-read sequencing.</title>
        <authorList>
            <person name="Singleton C.M."/>
            <person name="Petriglieri F."/>
            <person name="Kristensen J.M."/>
            <person name="Kirkegaard R.H."/>
            <person name="Michaelsen T.Y."/>
            <person name="Andersen M.H."/>
            <person name="Karst S.M."/>
            <person name="Dueholm M.S."/>
            <person name="Nielsen P.H."/>
            <person name="Albertsen M."/>
        </authorList>
    </citation>
    <scope>NUCLEOTIDE SEQUENCE [LARGE SCALE GENOMIC DNA]</scope>
    <source>
        <strain evidence="2">OdNE_18-Q3-R46-58_MAXAC.008</strain>
    </source>
</reference>
<dbReference type="InterPro" id="IPR050464">
    <property type="entry name" value="Zeta_carotene_desat/Oxidored"/>
</dbReference>
<dbReference type="PANTHER" id="PTHR42923:SF3">
    <property type="entry name" value="PROTOPORPHYRINOGEN OXIDASE"/>
    <property type="match status" value="1"/>
</dbReference>
<dbReference type="InterPro" id="IPR036188">
    <property type="entry name" value="FAD/NAD-bd_sf"/>
</dbReference>
<name>A0A936K4T6_9BACT</name>
<protein>
    <submittedName>
        <fullName evidence="2">FAD-dependent oxidoreductase</fullName>
    </submittedName>
</protein>